<organism evidence="2 3">
    <name type="scientific">Ampelomyces quisqualis</name>
    <name type="common">Powdery mildew agent</name>
    <dbReference type="NCBI Taxonomy" id="50730"/>
    <lineage>
        <taxon>Eukaryota</taxon>
        <taxon>Fungi</taxon>
        <taxon>Dikarya</taxon>
        <taxon>Ascomycota</taxon>
        <taxon>Pezizomycotina</taxon>
        <taxon>Dothideomycetes</taxon>
        <taxon>Pleosporomycetidae</taxon>
        <taxon>Pleosporales</taxon>
        <taxon>Pleosporineae</taxon>
        <taxon>Phaeosphaeriaceae</taxon>
        <taxon>Ampelomyces</taxon>
    </lineage>
</organism>
<feature type="compositionally biased region" description="Polar residues" evidence="1">
    <location>
        <begin position="29"/>
        <end position="66"/>
    </location>
</feature>
<evidence type="ECO:0000256" key="1">
    <source>
        <dbReference type="SAM" id="MobiDB-lite"/>
    </source>
</evidence>
<protein>
    <submittedName>
        <fullName evidence="2">Uncharacterized protein</fullName>
    </submittedName>
</protein>
<dbReference type="EMBL" id="ML979146">
    <property type="protein sequence ID" value="KAF1911169.1"/>
    <property type="molecule type" value="Genomic_DNA"/>
</dbReference>
<sequence length="66" mass="7481">MSFSPFFVDSEYNGTSECAWQQIKETKPNKQQPRLSKTSLPGNIRSSRGSQPFRAATTNGTRFKPR</sequence>
<dbReference type="AlphaFoldDB" id="A0A6A5Q6M5"/>
<accession>A0A6A5Q6M5</accession>
<proteinExistence type="predicted"/>
<evidence type="ECO:0000313" key="3">
    <source>
        <dbReference type="Proteomes" id="UP000800096"/>
    </source>
</evidence>
<dbReference type="Proteomes" id="UP000800096">
    <property type="component" value="Unassembled WGS sequence"/>
</dbReference>
<gene>
    <name evidence="2" type="ORF">BDU57DRAFT_112144</name>
</gene>
<name>A0A6A5Q6M5_AMPQU</name>
<evidence type="ECO:0000313" key="2">
    <source>
        <dbReference type="EMBL" id="KAF1911169.1"/>
    </source>
</evidence>
<reference evidence="2" key="1">
    <citation type="journal article" date="2020" name="Stud. Mycol.">
        <title>101 Dothideomycetes genomes: a test case for predicting lifestyles and emergence of pathogens.</title>
        <authorList>
            <person name="Haridas S."/>
            <person name="Albert R."/>
            <person name="Binder M."/>
            <person name="Bloem J."/>
            <person name="Labutti K."/>
            <person name="Salamov A."/>
            <person name="Andreopoulos B."/>
            <person name="Baker S."/>
            <person name="Barry K."/>
            <person name="Bills G."/>
            <person name="Bluhm B."/>
            <person name="Cannon C."/>
            <person name="Castanera R."/>
            <person name="Culley D."/>
            <person name="Daum C."/>
            <person name="Ezra D."/>
            <person name="Gonzalez J."/>
            <person name="Henrissat B."/>
            <person name="Kuo A."/>
            <person name="Liang C."/>
            <person name="Lipzen A."/>
            <person name="Lutzoni F."/>
            <person name="Magnuson J."/>
            <person name="Mondo S."/>
            <person name="Nolan M."/>
            <person name="Ohm R."/>
            <person name="Pangilinan J."/>
            <person name="Park H.-J."/>
            <person name="Ramirez L."/>
            <person name="Alfaro M."/>
            <person name="Sun H."/>
            <person name="Tritt A."/>
            <person name="Yoshinaga Y."/>
            <person name="Zwiers L.-H."/>
            <person name="Turgeon B."/>
            <person name="Goodwin S."/>
            <person name="Spatafora J."/>
            <person name="Crous P."/>
            <person name="Grigoriev I."/>
        </authorList>
    </citation>
    <scope>NUCLEOTIDE SEQUENCE</scope>
    <source>
        <strain evidence="2">HMLAC05119</strain>
    </source>
</reference>
<keyword evidence="3" id="KW-1185">Reference proteome</keyword>
<feature type="region of interest" description="Disordered" evidence="1">
    <location>
        <begin position="24"/>
        <end position="66"/>
    </location>
</feature>